<gene>
    <name evidence="2" type="ORF">BpHYR1_053052</name>
</gene>
<protein>
    <recommendedName>
        <fullName evidence="4">Secreted protein</fullName>
    </recommendedName>
</protein>
<comment type="caution">
    <text evidence="2">The sequence shown here is derived from an EMBL/GenBank/DDBJ whole genome shotgun (WGS) entry which is preliminary data.</text>
</comment>
<evidence type="ECO:0000313" key="3">
    <source>
        <dbReference type="Proteomes" id="UP000276133"/>
    </source>
</evidence>
<feature type="chain" id="PRO_5018237565" description="Secreted protein" evidence="1">
    <location>
        <begin position="25"/>
        <end position="88"/>
    </location>
</feature>
<accession>A0A3M7T0R4</accession>
<name>A0A3M7T0R4_BRAPC</name>
<keyword evidence="1" id="KW-0732">Signal</keyword>
<proteinExistence type="predicted"/>
<feature type="signal peptide" evidence="1">
    <location>
        <begin position="1"/>
        <end position="24"/>
    </location>
</feature>
<evidence type="ECO:0008006" key="4">
    <source>
        <dbReference type="Google" id="ProtNLM"/>
    </source>
</evidence>
<evidence type="ECO:0000256" key="1">
    <source>
        <dbReference type="SAM" id="SignalP"/>
    </source>
</evidence>
<dbReference type="AlphaFoldDB" id="A0A3M7T0R4"/>
<keyword evidence="3" id="KW-1185">Reference proteome</keyword>
<dbReference type="EMBL" id="REGN01000505">
    <property type="protein sequence ID" value="RNA41418.1"/>
    <property type="molecule type" value="Genomic_DNA"/>
</dbReference>
<reference evidence="2 3" key="1">
    <citation type="journal article" date="2018" name="Sci. Rep.">
        <title>Genomic signatures of local adaptation to the degree of environmental predictability in rotifers.</title>
        <authorList>
            <person name="Franch-Gras L."/>
            <person name="Hahn C."/>
            <person name="Garcia-Roger E.M."/>
            <person name="Carmona M.J."/>
            <person name="Serra M."/>
            <person name="Gomez A."/>
        </authorList>
    </citation>
    <scope>NUCLEOTIDE SEQUENCE [LARGE SCALE GENOMIC DNA]</scope>
    <source>
        <strain evidence="2">HYR1</strain>
    </source>
</reference>
<dbReference type="Proteomes" id="UP000276133">
    <property type="component" value="Unassembled WGS sequence"/>
</dbReference>
<organism evidence="2 3">
    <name type="scientific">Brachionus plicatilis</name>
    <name type="common">Marine rotifer</name>
    <name type="synonym">Brachionus muelleri</name>
    <dbReference type="NCBI Taxonomy" id="10195"/>
    <lineage>
        <taxon>Eukaryota</taxon>
        <taxon>Metazoa</taxon>
        <taxon>Spiralia</taxon>
        <taxon>Gnathifera</taxon>
        <taxon>Rotifera</taxon>
        <taxon>Eurotatoria</taxon>
        <taxon>Monogononta</taxon>
        <taxon>Pseudotrocha</taxon>
        <taxon>Ploima</taxon>
        <taxon>Brachionidae</taxon>
        <taxon>Brachionus</taxon>
    </lineage>
</organism>
<evidence type="ECO:0000313" key="2">
    <source>
        <dbReference type="EMBL" id="RNA41418.1"/>
    </source>
</evidence>
<sequence length="88" mass="10109">MNNSFPNIFCLLKILSSFASTSNSAELWAKFVYDLNVNTDYIIDEFALILLTYFSVSNYAKQFCGLSNLPKLMFQKSRFNSTNRIGTR</sequence>